<reference evidence="2" key="2">
    <citation type="submission" date="2020-09" db="EMBL/GenBank/DDBJ databases">
        <authorList>
            <person name="Sun Q."/>
            <person name="Zhou Y."/>
        </authorList>
    </citation>
    <scope>NUCLEOTIDE SEQUENCE</scope>
    <source>
        <strain evidence="2">CGMCC 1.15493</strain>
    </source>
</reference>
<sequence>MSAPSPAPPPPGRRRATLLRAAGLWAATLGAALAGALLFRALHLPLAAILGSLLGAALVANLVGTVPGGRTLRRGGQLFVGASVGAVLSPDILGALTALLPVMLAVAVLSNLAGLLLAVPLAKIAGVDRLTAVLCSLPAGMAEMATLAQELKADEQAVALVHTLRVVLVLMLIPLWLGLVAGTAQAPQPLFGMAGLSEILVLAAVSAAIAAAATRARIVNAYIIAPMLLCVAVVGAGHPLPPVPPLVLFAAQIAIGTSLGLRFRLDRLRRMPRLALGGCLSGIVLIGTAFVGLAAVVEHFSDLDHVSAILAVAPGGLGEMIASAATLGLLAAAVAGFQLTRSILTNLCLPPLIRWAAGLRPAA</sequence>
<dbReference type="GO" id="GO:0016020">
    <property type="term" value="C:membrane"/>
    <property type="evidence" value="ECO:0007669"/>
    <property type="project" value="InterPro"/>
</dbReference>
<dbReference type="InterPro" id="IPR007820">
    <property type="entry name" value="AbrB_fam"/>
</dbReference>
<dbReference type="Proteomes" id="UP000613160">
    <property type="component" value="Unassembled WGS sequence"/>
</dbReference>
<dbReference type="NCBIfam" id="TIGR03082">
    <property type="entry name" value="Gneg_AbrB_dup"/>
    <property type="match status" value="1"/>
</dbReference>
<accession>A0A916XZ69</accession>
<feature type="transmembrane region" description="Helical" evidence="1">
    <location>
        <begin position="190"/>
        <end position="212"/>
    </location>
</feature>
<dbReference type="AlphaFoldDB" id="A0A916XZ69"/>
<dbReference type="PANTHER" id="PTHR38457">
    <property type="entry name" value="REGULATOR ABRB-RELATED"/>
    <property type="match status" value="1"/>
</dbReference>
<gene>
    <name evidence="2" type="ORF">GCM10011335_28460</name>
</gene>
<feature type="transmembrane region" description="Helical" evidence="1">
    <location>
        <begin position="219"/>
        <end position="240"/>
    </location>
</feature>
<feature type="transmembrane region" description="Helical" evidence="1">
    <location>
        <begin position="275"/>
        <end position="297"/>
    </location>
</feature>
<organism evidence="2 3">
    <name type="scientific">Aureimonas glaciei</name>
    <dbReference type="NCBI Taxonomy" id="1776957"/>
    <lineage>
        <taxon>Bacteria</taxon>
        <taxon>Pseudomonadati</taxon>
        <taxon>Pseudomonadota</taxon>
        <taxon>Alphaproteobacteria</taxon>
        <taxon>Hyphomicrobiales</taxon>
        <taxon>Aurantimonadaceae</taxon>
        <taxon>Aureimonas</taxon>
    </lineage>
</organism>
<feature type="transmembrane region" description="Helical" evidence="1">
    <location>
        <begin position="166"/>
        <end position="184"/>
    </location>
</feature>
<proteinExistence type="predicted"/>
<dbReference type="InterPro" id="IPR017516">
    <property type="entry name" value="AbrB_dup"/>
</dbReference>
<evidence type="ECO:0000313" key="3">
    <source>
        <dbReference type="Proteomes" id="UP000613160"/>
    </source>
</evidence>
<dbReference type="PIRSF" id="PIRSF038991">
    <property type="entry name" value="Protein_AbrB"/>
    <property type="match status" value="1"/>
</dbReference>
<name>A0A916XZ69_9HYPH</name>
<comment type="caution">
    <text evidence="2">The sequence shown here is derived from an EMBL/GenBank/DDBJ whole genome shotgun (WGS) entry which is preliminary data.</text>
</comment>
<evidence type="ECO:0000256" key="1">
    <source>
        <dbReference type="SAM" id="Phobius"/>
    </source>
</evidence>
<keyword evidence="1" id="KW-0472">Membrane</keyword>
<dbReference type="Pfam" id="PF05145">
    <property type="entry name" value="AbrB"/>
    <property type="match status" value="1"/>
</dbReference>
<feature type="transmembrane region" description="Helical" evidence="1">
    <location>
        <begin position="102"/>
        <end position="122"/>
    </location>
</feature>
<reference evidence="2" key="1">
    <citation type="journal article" date="2014" name="Int. J. Syst. Evol. Microbiol.">
        <title>Complete genome sequence of Corynebacterium casei LMG S-19264T (=DSM 44701T), isolated from a smear-ripened cheese.</title>
        <authorList>
            <consortium name="US DOE Joint Genome Institute (JGI-PGF)"/>
            <person name="Walter F."/>
            <person name="Albersmeier A."/>
            <person name="Kalinowski J."/>
            <person name="Ruckert C."/>
        </authorList>
    </citation>
    <scope>NUCLEOTIDE SEQUENCE</scope>
    <source>
        <strain evidence="2">CGMCC 1.15493</strain>
    </source>
</reference>
<feature type="transmembrane region" description="Helical" evidence="1">
    <location>
        <begin position="246"/>
        <end position="263"/>
    </location>
</feature>
<protein>
    <recommendedName>
        <fullName evidence="4">Ammonia monooxygenase</fullName>
    </recommendedName>
</protein>
<evidence type="ECO:0000313" key="2">
    <source>
        <dbReference type="EMBL" id="GGD23836.1"/>
    </source>
</evidence>
<evidence type="ECO:0008006" key="4">
    <source>
        <dbReference type="Google" id="ProtNLM"/>
    </source>
</evidence>
<keyword evidence="3" id="KW-1185">Reference proteome</keyword>
<feature type="transmembrane region" description="Helical" evidence="1">
    <location>
        <begin position="317"/>
        <end position="337"/>
    </location>
</feature>
<keyword evidence="1" id="KW-0812">Transmembrane</keyword>
<feature type="transmembrane region" description="Helical" evidence="1">
    <location>
        <begin position="78"/>
        <end position="96"/>
    </location>
</feature>
<keyword evidence="1" id="KW-1133">Transmembrane helix</keyword>
<dbReference type="EMBL" id="BMJJ01000006">
    <property type="protein sequence ID" value="GGD23836.1"/>
    <property type="molecule type" value="Genomic_DNA"/>
</dbReference>
<dbReference type="GO" id="GO:0010468">
    <property type="term" value="P:regulation of gene expression"/>
    <property type="evidence" value="ECO:0007669"/>
    <property type="project" value="InterPro"/>
</dbReference>
<dbReference type="PANTHER" id="PTHR38457:SF1">
    <property type="entry name" value="REGULATOR ABRB-RELATED"/>
    <property type="match status" value="1"/>
</dbReference>
<feature type="transmembrane region" description="Helical" evidence="1">
    <location>
        <begin position="45"/>
        <end position="66"/>
    </location>
</feature>
<feature type="transmembrane region" description="Helical" evidence="1">
    <location>
        <begin position="21"/>
        <end position="39"/>
    </location>
</feature>